<accession>A0ACD1HEJ0</accession>
<evidence type="ECO:0000313" key="1">
    <source>
        <dbReference type="EMBL" id="RAH72247.1"/>
    </source>
</evidence>
<proteinExistence type="predicted"/>
<reference evidence="1" key="1">
    <citation type="submission" date="2018-02" db="EMBL/GenBank/DDBJ databases">
        <title>The genomes of Aspergillus section Nigri reveals drivers in fungal speciation.</title>
        <authorList>
            <consortium name="DOE Joint Genome Institute"/>
            <person name="Vesth T.C."/>
            <person name="Nybo J."/>
            <person name="Theobald S."/>
            <person name="Brandl J."/>
            <person name="Frisvad J.C."/>
            <person name="Nielsen K.F."/>
            <person name="Lyhne E.K."/>
            <person name="Kogle M.E."/>
            <person name="Kuo A."/>
            <person name="Riley R."/>
            <person name="Clum A."/>
            <person name="Nolan M."/>
            <person name="Lipzen A."/>
            <person name="Salamov A."/>
            <person name="Henrissat B."/>
            <person name="Wiebenga A."/>
            <person name="De vries R.P."/>
            <person name="Grigoriev I.V."/>
            <person name="Mortensen U.H."/>
            <person name="Andersen M.R."/>
            <person name="Baker S.E."/>
        </authorList>
    </citation>
    <scope>NUCLEOTIDE SEQUENCE</scope>
    <source>
        <strain evidence="1">CBS 121060</strain>
    </source>
</reference>
<name>A0ACD1HEJ0_9EURO</name>
<keyword evidence="2" id="KW-1185">Reference proteome</keyword>
<dbReference type="Proteomes" id="UP000249661">
    <property type="component" value="Unassembled WGS sequence"/>
</dbReference>
<gene>
    <name evidence="1" type="ORF">BO66DRAFT_390366</name>
</gene>
<protein>
    <submittedName>
        <fullName evidence="1">Uncharacterized protein</fullName>
    </submittedName>
</protein>
<sequence length="67" mass="7401">MNHLHSSTRPYQQPQSILLQHHSGKVTNASPGRVVVYYGGSGLWFIGSLASTGLLQQLHAVESWLRC</sequence>
<evidence type="ECO:0000313" key="2">
    <source>
        <dbReference type="Proteomes" id="UP000249661"/>
    </source>
</evidence>
<organism evidence="1 2">
    <name type="scientific">Aspergillus aculeatinus CBS 121060</name>
    <dbReference type="NCBI Taxonomy" id="1448322"/>
    <lineage>
        <taxon>Eukaryota</taxon>
        <taxon>Fungi</taxon>
        <taxon>Dikarya</taxon>
        <taxon>Ascomycota</taxon>
        <taxon>Pezizomycotina</taxon>
        <taxon>Eurotiomycetes</taxon>
        <taxon>Eurotiomycetidae</taxon>
        <taxon>Eurotiales</taxon>
        <taxon>Aspergillaceae</taxon>
        <taxon>Aspergillus</taxon>
        <taxon>Aspergillus subgen. Circumdati</taxon>
    </lineage>
</organism>
<dbReference type="EMBL" id="KZ824945">
    <property type="protein sequence ID" value="RAH72247.1"/>
    <property type="molecule type" value="Genomic_DNA"/>
</dbReference>